<evidence type="ECO:0000256" key="1">
    <source>
        <dbReference type="SAM" id="Phobius"/>
    </source>
</evidence>
<name>A0A0D0CTT0_9AGAR</name>
<accession>A0A0D0CTT0</accession>
<keyword evidence="1" id="KW-1133">Transmembrane helix</keyword>
<protein>
    <submittedName>
        <fullName evidence="2">Uncharacterized protein</fullName>
    </submittedName>
</protein>
<evidence type="ECO:0000313" key="3">
    <source>
        <dbReference type="Proteomes" id="UP000053593"/>
    </source>
</evidence>
<gene>
    <name evidence="2" type="ORF">GYMLUDRAFT_492681</name>
</gene>
<evidence type="ECO:0000313" key="2">
    <source>
        <dbReference type="EMBL" id="KIK62872.1"/>
    </source>
</evidence>
<proteinExistence type="predicted"/>
<keyword evidence="1" id="KW-0472">Membrane</keyword>
<dbReference type="AlphaFoldDB" id="A0A0D0CTT0"/>
<dbReference type="EMBL" id="KN834766">
    <property type="protein sequence ID" value="KIK62872.1"/>
    <property type="molecule type" value="Genomic_DNA"/>
</dbReference>
<keyword evidence="3" id="KW-1185">Reference proteome</keyword>
<keyword evidence="1" id="KW-0812">Transmembrane</keyword>
<reference evidence="2 3" key="1">
    <citation type="submission" date="2014-04" db="EMBL/GenBank/DDBJ databases">
        <title>Evolutionary Origins and Diversification of the Mycorrhizal Mutualists.</title>
        <authorList>
            <consortium name="DOE Joint Genome Institute"/>
            <consortium name="Mycorrhizal Genomics Consortium"/>
            <person name="Kohler A."/>
            <person name="Kuo A."/>
            <person name="Nagy L.G."/>
            <person name="Floudas D."/>
            <person name="Copeland A."/>
            <person name="Barry K.W."/>
            <person name="Cichocki N."/>
            <person name="Veneault-Fourrey C."/>
            <person name="LaButti K."/>
            <person name="Lindquist E.A."/>
            <person name="Lipzen A."/>
            <person name="Lundell T."/>
            <person name="Morin E."/>
            <person name="Murat C."/>
            <person name="Riley R."/>
            <person name="Ohm R."/>
            <person name="Sun H."/>
            <person name="Tunlid A."/>
            <person name="Henrissat B."/>
            <person name="Grigoriev I.V."/>
            <person name="Hibbett D.S."/>
            <person name="Martin F."/>
        </authorList>
    </citation>
    <scope>NUCLEOTIDE SEQUENCE [LARGE SCALE GENOMIC DNA]</scope>
    <source>
        <strain evidence="2 3">FD-317 M1</strain>
    </source>
</reference>
<dbReference type="HOGENOM" id="CLU_2758027_0_0_1"/>
<organism evidence="2 3">
    <name type="scientific">Collybiopsis luxurians FD-317 M1</name>
    <dbReference type="NCBI Taxonomy" id="944289"/>
    <lineage>
        <taxon>Eukaryota</taxon>
        <taxon>Fungi</taxon>
        <taxon>Dikarya</taxon>
        <taxon>Basidiomycota</taxon>
        <taxon>Agaricomycotina</taxon>
        <taxon>Agaricomycetes</taxon>
        <taxon>Agaricomycetidae</taxon>
        <taxon>Agaricales</taxon>
        <taxon>Marasmiineae</taxon>
        <taxon>Omphalotaceae</taxon>
        <taxon>Collybiopsis</taxon>
        <taxon>Collybiopsis luxurians</taxon>
    </lineage>
</organism>
<feature type="transmembrane region" description="Helical" evidence="1">
    <location>
        <begin position="39"/>
        <end position="61"/>
    </location>
</feature>
<sequence>MVAGTQVMFSQSNPYKPGMMKYVALSLYRARRRSDLEGVSILFTIWTFFRVDLFVIFFFLLKESPLFRQV</sequence>
<dbReference type="Proteomes" id="UP000053593">
    <property type="component" value="Unassembled WGS sequence"/>
</dbReference>